<sequence length="500" mass="57108">MLRMQRPPLLEVDEFCFWKTCFETYIKSTDIDLWQIIQNSDSYFEIEDSETKMMKETPYELLKDEKKQQLGKNNEFSISNEETIDSGFTRFNAIVTSLKSLDQDYSSKYDMSKFLCALPLKWRAKVTAIEEAMELATLPFDELVDNLKVYEMILENDDVVSKTTTKEEVNPSALKAEVTKQQTSDNSDSQGGSDEDVDEEEAEAFNLMPRNFRKGNRFGRDNQFSNGANRFKKGLGNNFGNKGGKSSRQKGFCYNFDVEGHFSSECTKPKENITFFERAWSDNEDSDELQNDTTCLMAIDSQESNLKGKVISGGNITHDSITITNVEHVSDLAFNLISLGDNSKKFFYVASMVDNSTLWHRRLGHANMRLVQNLTSNELVRNLLKLNFERHFCDMCGLGSQGYSQTSKAYIVINKEIMRIEEYLNVTFDESLPNPKSSPSVENDRINEPIVQDLNGSLLLQFNISDEGYPKSVKEAKDHPIEQVNGELNERTLRSKTKQA</sequence>
<dbReference type="Pfam" id="PF14223">
    <property type="entry name" value="Retrotran_gag_2"/>
    <property type="match status" value="1"/>
</dbReference>
<reference evidence="3" key="2">
    <citation type="submission" date="2022-01" db="EMBL/GenBank/DDBJ databases">
        <authorList>
            <person name="Yamashiro T."/>
            <person name="Shiraishi A."/>
            <person name="Satake H."/>
            <person name="Nakayama K."/>
        </authorList>
    </citation>
    <scope>NUCLEOTIDE SEQUENCE</scope>
</reference>
<feature type="compositionally biased region" description="Basic and acidic residues" evidence="1">
    <location>
        <begin position="471"/>
        <end position="481"/>
    </location>
</feature>
<dbReference type="InterPro" id="IPR025724">
    <property type="entry name" value="GAG-pre-integrase_dom"/>
</dbReference>
<evidence type="ECO:0000313" key="3">
    <source>
        <dbReference type="EMBL" id="GJS84984.1"/>
    </source>
</evidence>
<evidence type="ECO:0000256" key="1">
    <source>
        <dbReference type="SAM" id="MobiDB-lite"/>
    </source>
</evidence>
<name>A0ABQ4Z4A4_9ASTR</name>
<feature type="domain" description="GAG-pre-integrase" evidence="2">
    <location>
        <begin position="342"/>
        <end position="399"/>
    </location>
</feature>
<reference evidence="3" key="1">
    <citation type="journal article" date="2022" name="Int. J. Mol. Sci.">
        <title>Draft Genome of Tanacetum Coccineum: Genomic Comparison of Closely Related Tanacetum-Family Plants.</title>
        <authorList>
            <person name="Yamashiro T."/>
            <person name="Shiraishi A."/>
            <person name="Nakayama K."/>
            <person name="Satake H."/>
        </authorList>
    </citation>
    <scope>NUCLEOTIDE SEQUENCE</scope>
</reference>
<organism evidence="3 4">
    <name type="scientific">Tanacetum coccineum</name>
    <dbReference type="NCBI Taxonomy" id="301880"/>
    <lineage>
        <taxon>Eukaryota</taxon>
        <taxon>Viridiplantae</taxon>
        <taxon>Streptophyta</taxon>
        <taxon>Embryophyta</taxon>
        <taxon>Tracheophyta</taxon>
        <taxon>Spermatophyta</taxon>
        <taxon>Magnoliopsida</taxon>
        <taxon>eudicotyledons</taxon>
        <taxon>Gunneridae</taxon>
        <taxon>Pentapetalae</taxon>
        <taxon>asterids</taxon>
        <taxon>campanulids</taxon>
        <taxon>Asterales</taxon>
        <taxon>Asteraceae</taxon>
        <taxon>Asteroideae</taxon>
        <taxon>Anthemideae</taxon>
        <taxon>Anthemidinae</taxon>
        <taxon>Tanacetum</taxon>
    </lineage>
</organism>
<dbReference type="Proteomes" id="UP001151760">
    <property type="component" value="Unassembled WGS sequence"/>
</dbReference>
<feature type="compositionally biased region" description="Acidic residues" evidence="1">
    <location>
        <begin position="193"/>
        <end position="203"/>
    </location>
</feature>
<accession>A0ABQ4Z4A4</accession>
<evidence type="ECO:0000259" key="2">
    <source>
        <dbReference type="Pfam" id="PF13976"/>
    </source>
</evidence>
<feature type="region of interest" description="Disordered" evidence="1">
    <location>
        <begin position="162"/>
        <end position="240"/>
    </location>
</feature>
<dbReference type="EMBL" id="BQNB010011016">
    <property type="protein sequence ID" value="GJS84984.1"/>
    <property type="molecule type" value="Genomic_DNA"/>
</dbReference>
<proteinExistence type="predicted"/>
<gene>
    <name evidence="3" type="ORF">Tco_0751525</name>
</gene>
<evidence type="ECO:0000313" key="4">
    <source>
        <dbReference type="Proteomes" id="UP001151760"/>
    </source>
</evidence>
<dbReference type="Pfam" id="PF13976">
    <property type="entry name" value="gag_pre-integrs"/>
    <property type="match status" value="1"/>
</dbReference>
<keyword evidence="4" id="KW-1185">Reference proteome</keyword>
<protein>
    <submittedName>
        <fullName evidence="3">Retrovirus-related pol polyprotein from transposon TNT 1-94</fullName>
    </submittedName>
</protein>
<feature type="region of interest" description="Disordered" evidence="1">
    <location>
        <begin position="471"/>
        <end position="500"/>
    </location>
</feature>
<feature type="compositionally biased region" description="Polar residues" evidence="1">
    <location>
        <begin position="179"/>
        <end position="192"/>
    </location>
</feature>
<comment type="caution">
    <text evidence="3">The sequence shown here is derived from an EMBL/GenBank/DDBJ whole genome shotgun (WGS) entry which is preliminary data.</text>
</comment>